<keyword evidence="5" id="KW-0479">Metal-binding</keyword>
<dbReference type="Proteomes" id="UP000734854">
    <property type="component" value="Unassembled WGS sequence"/>
</dbReference>
<reference evidence="13 14" key="1">
    <citation type="submission" date="2020-08" db="EMBL/GenBank/DDBJ databases">
        <title>Plant Genome Project.</title>
        <authorList>
            <person name="Zhang R.-G."/>
        </authorList>
    </citation>
    <scope>NUCLEOTIDE SEQUENCE [LARGE SCALE GENOMIC DNA]</scope>
    <source>
        <tissue evidence="13">Rhizome</tissue>
    </source>
</reference>
<feature type="transmembrane region" description="Helical" evidence="10">
    <location>
        <begin position="68"/>
        <end position="88"/>
    </location>
</feature>
<dbReference type="CDD" id="cd16461">
    <property type="entry name" value="RING-H2_EL5-like"/>
    <property type="match status" value="1"/>
</dbReference>
<accession>A0A8J5KUQ5</accession>
<dbReference type="GO" id="GO:0008270">
    <property type="term" value="F:zinc ion binding"/>
    <property type="evidence" value="ECO:0007669"/>
    <property type="project" value="UniProtKB-KW"/>
</dbReference>
<evidence type="ECO:0000256" key="7">
    <source>
        <dbReference type="ARBA" id="ARBA00022786"/>
    </source>
</evidence>
<keyword evidence="10" id="KW-0472">Membrane</keyword>
<name>A0A8J5KUQ5_ZINOF</name>
<keyword evidence="11" id="KW-0732">Signal</keyword>
<dbReference type="EMBL" id="JACMSC010000011">
    <property type="protein sequence ID" value="KAG6500123.1"/>
    <property type="molecule type" value="Genomic_DNA"/>
</dbReference>
<evidence type="ECO:0000256" key="4">
    <source>
        <dbReference type="ARBA" id="ARBA00022679"/>
    </source>
</evidence>
<keyword evidence="8" id="KW-0862">Zinc</keyword>
<dbReference type="PANTHER" id="PTHR46913">
    <property type="entry name" value="RING-H2 FINGER PROTEIN ATL16"/>
    <property type="match status" value="1"/>
</dbReference>
<evidence type="ECO:0000256" key="2">
    <source>
        <dbReference type="ARBA" id="ARBA00004906"/>
    </source>
</evidence>
<dbReference type="GO" id="GO:0061630">
    <property type="term" value="F:ubiquitin protein ligase activity"/>
    <property type="evidence" value="ECO:0007669"/>
    <property type="project" value="UniProtKB-EC"/>
</dbReference>
<dbReference type="OrthoDB" id="9984778at2759"/>
<feature type="domain" description="RING-type" evidence="12">
    <location>
        <begin position="151"/>
        <end position="193"/>
    </location>
</feature>
<proteinExistence type="predicted"/>
<comment type="pathway">
    <text evidence="2">Protein modification; protein ubiquitination.</text>
</comment>
<dbReference type="PANTHER" id="PTHR46913:SF22">
    <property type="entry name" value="RING-TYPE E3 UBIQUITIN TRANSFERASE"/>
    <property type="match status" value="1"/>
</dbReference>
<sequence>MPTTHRLACKFAVEGAALFLVLAATTMASDGVSGSPSWVAYEPNKEAATLPPPLEGSDSGVGRTFSPLVVAVVAVLVGAFLLVSYYTIVTKYCGTFDTPWRRSDHELYDDRWREERWDFSSSDGLEDASISKIPVRIYSSSGDGTVGGADCLVCLGEFREAERLRLLPVCGHAFHLRCIDAWLKARGNCPLCRANAVSDAPPQGEPVDAHNNEAAIFVGGDELRAMKRSMSMEVAREQRAMSSVSLNRSFSAGRFKGGNLTLPL</sequence>
<keyword evidence="7" id="KW-0833">Ubl conjugation pathway</keyword>
<evidence type="ECO:0000313" key="14">
    <source>
        <dbReference type="Proteomes" id="UP000734854"/>
    </source>
</evidence>
<evidence type="ECO:0000256" key="8">
    <source>
        <dbReference type="ARBA" id="ARBA00022833"/>
    </source>
</evidence>
<gene>
    <name evidence="13" type="ORF">ZIOFF_039937</name>
</gene>
<dbReference type="InterPro" id="IPR001841">
    <property type="entry name" value="Znf_RING"/>
</dbReference>
<dbReference type="SMART" id="SM00184">
    <property type="entry name" value="RING"/>
    <property type="match status" value="1"/>
</dbReference>
<evidence type="ECO:0000256" key="1">
    <source>
        <dbReference type="ARBA" id="ARBA00000900"/>
    </source>
</evidence>
<keyword evidence="6 9" id="KW-0863">Zinc-finger</keyword>
<keyword evidence="10" id="KW-0812">Transmembrane</keyword>
<dbReference type="PROSITE" id="PS50089">
    <property type="entry name" value="ZF_RING_2"/>
    <property type="match status" value="1"/>
</dbReference>
<protein>
    <recommendedName>
        <fullName evidence="3">RING-type E3 ubiquitin transferase</fullName>
        <ecNumber evidence="3">2.3.2.27</ecNumber>
    </recommendedName>
</protein>
<feature type="signal peptide" evidence="11">
    <location>
        <begin position="1"/>
        <end position="28"/>
    </location>
</feature>
<dbReference type="Pfam" id="PF13639">
    <property type="entry name" value="zf-RING_2"/>
    <property type="match status" value="1"/>
</dbReference>
<keyword evidence="10" id="KW-1133">Transmembrane helix</keyword>
<dbReference type="InterPro" id="IPR044600">
    <property type="entry name" value="ATL1/ATL16-like"/>
</dbReference>
<evidence type="ECO:0000256" key="3">
    <source>
        <dbReference type="ARBA" id="ARBA00012483"/>
    </source>
</evidence>
<feature type="chain" id="PRO_5035188989" description="RING-type E3 ubiquitin transferase" evidence="11">
    <location>
        <begin position="29"/>
        <end position="264"/>
    </location>
</feature>
<dbReference type="GO" id="GO:0016567">
    <property type="term" value="P:protein ubiquitination"/>
    <property type="evidence" value="ECO:0007669"/>
    <property type="project" value="UniProtKB-UniPathway"/>
</dbReference>
<organism evidence="13 14">
    <name type="scientific">Zingiber officinale</name>
    <name type="common">Ginger</name>
    <name type="synonym">Amomum zingiber</name>
    <dbReference type="NCBI Taxonomy" id="94328"/>
    <lineage>
        <taxon>Eukaryota</taxon>
        <taxon>Viridiplantae</taxon>
        <taxon>Streptophyta</taxon>
        <taxon>Embryophyta</taxon>
        <taxon>Tracheophyta</taxon>
        <taxon>Spermatophyta</taxon>
        <taxon>Magnoliopsida</taxon>
        <taxon>Liliopsida</taxon>
        <taxon>Zingiberales</taxon>
        <taxon>Zingiberaceae</taxon>
        <taxon>Zingiber</taxon>
    </lineage>
</organism>
<dbReference type="UniPathway" id="UPA00143"/>
<keyword evidence="4" id="KW-0808">Transferase</keyword>
<evidence type="ECO:0000256" key="5">
    <source>
        <dbReference type="ARBA" id="ARBA00022723"/>
    </source>
</evidence>
<comment type="catalytic activity">
    <reaction evidence="1">
        <text>S-ubiquitinyl-[E2 ubiquitin-conjugating enzyme]-L-cysteine + [acceptor protein]-L-lysine = [E2 ubiquitin-conjugating enzyme]-L-cysteine + N(6)-ubiquitinyl-[acceptor protein]-L-lysine.</text>
        <dbReference type="EC" id="2.3.2.27"/>
    </reaction>
</comment>
<keyword evidence="14" id="KW-1185">Reference proteome</keyword>
<evidence type="ECO:0000313" key="13">
    <source>
        <dbReference type="EMBL" id="KAG6500123.1"/>
    </source>
</evidence>
<dbReference type="AlphaFoldDB" id="A0A8J5KUQ5"/>
<evidence type="ECO:0000256" key="9">
    <source>
        <dbReference type="PROSITE-ProRule" id="PRU00175"/>
    </source>
</evidence>
<comment type="caution">
    <text evidence="13">The sequence shown here is derived from an EMBL/GenBank/DDBJ whole genome shotgun (WGS) entry which is preliminary data.</text>
</comment>
<dbReference type="EC" id="2.3.2.27" evidence="3"/>
<evidence type="ECO:0000259" key="12">
    <source>
        <dbReference type="PROSITE" id="PS50089"/>
    </source>
</evidence>
<evidence type="ECO:0000256" key="11">
    <source>
        <dbReference type="SAM" id="SignalP"/>
    </source>
</evidence>
<evidence type="ECO:0000256" key="10">
    <source>
        <dbReference type="SAM" id="Phobius"/>
    </source>
</evidence>
<evidence type="ECO:0000256" key="6">
    <source>
        <dbReference type="ARBA" id="ARBA00022771"/>
    </source>
</evidence>